<keyword evidence="3 6" id="KW-0812">Transmembrane</keyword>
<feature type="transmembrane region" description="Helical" evidence="6">
    <location>
        <begin position="116"/>
        <end position="139"/>
    </location>
</feature>
<evidence type="ECO:0000256" key="4">
    <source>
        <dbReference type="ARBA" id="ARBA00022989"/>
    </source>
</evidence>
<organism evidence="8 9">
    <name type="scientific">Dimorphilus gyrociliatus</name>
    <dbReference type="NCBI Taxonomy" id="2664684"/>
    <lineage>
        <taxon>Eukaryota</taxon>
        <taxon>Metazoa</taxon>
        <taxon>Spiralia</taxon>
        <taxon>Lophotrochozoa</taxon>
        <taxon>Annelida</taxon>
        <taxon>Polychaeta</taxon>
        <taxon>Polychaeta incertae sedis</taxon>
        <taxon>Dinophilidae</taxon>
        <taxon>Dimorphilus</taxon>
    </lineage>
</organism>
<reference evidence="8 9" key="1">
    <citation type="submission" date="2020-08" db="EMBL/GenBank/DDBJ databases">
        <authorList>
            <person name="Hejnol A."/>
        </authorList>
    </citation>
    <scope>NUCLEOTIDE SEQUENCE [LARGE SCALE GENOMIC DNA]</scope>
</reference>
<evidence type="ECO:0000256" key="1">
    <source>
        <dbReference type="ARBA" id="ARBA00004141"/>
    </source>
</evidence>
<dbReference type="Proteomes" id="UP000549394">
    <property type="component" value="Unassembled WGS sequence"/>
</dbReference>
<gene>
    <name evidence="8" type="ORF">DGYR_LOCUS11691</name>
</gene>
<dbReference type="AlphaFoldDB" id="A0A7I8W7B8"/>
<dbReference type="GO" id="GO:0016020">
    <property type="term" value="C:membrane"/>
    <property type="evidence" value="ECO:0007669"/>
    <property type="project" value="UniProtKB-SubCell"/>
</dbReference>
<keyword evidence="7" id="KW-0175">Coiled coil</keyword>
<keyword evidence="4 6" id="KW-1133">Transmembrane helix</keyword>
<name>A0A7I8W7B8_9ANNE</name>
<accession>A0A7I8W7B8</accession>
<evidence type="ECO:0000256" key="6">
    <source>
        <dbReference type="RuleBase" id="RU362006"/>
    </source>
</evidence>
<dbReference type="PANTHER" id="PTHR12300">
    <property type="entry name" value="HVA22-LIKE PROTEINS"/>
    <property type="match status" value="1"/>
</dbReference>
<evidence type="ECO:0000256" key="3">
    <source>
        <dbReference type="ARBA" id="ARBA00022692"/>
    </source>
</evidence>
<feature type="transmembrane region" description="Helical" evidence="6">
    <location>
        <begin position="37"/>
        <end position="53"/>
    </location>
</feature>
<feature type="transmembrane region" description="Helical" evidence="6">
    <location>
        <begin position="89"/>
        <end position="110"/>
    </location>
</feature>
<evidence type="ECO:0000313" key="9">
    <source>
        <dbReference type="Proteomes" id="UP000549394"/>
    </source>
</evidence>
<dbReference type="PANTHER" id="PTHR12300:SF161">
    <property type="entry name" value="RECEPTOR EXPRESSION-ENHANCING PROTEIN"/>
    <property type="match status" value="1"/>
</dbReference>
<sequence length="188" mass="22058">MAMVENWKSKLDKALHERNAFTDQLEKIEKKTNVQRLYIVLGCTAFLGLYLMIGYGAQFICNFVGFLYPAYASVKAIESRDKDDDTKWLTYWVTYSAFALVEFFADIFLFWIPFYWFFKCIFLVYLMVPTSWNGSIFIYTKFIRPFVLKHQERVDDFVGKAADTMEDIAKEGKHFTINFLSAVQIGLK</sequence>
<keyword evidence="5 6" id="KW-0472">Membrane</keyword>
<proteinExistence type="inferred from homology"/>
<dbReference type="InterPro" id="IPR004345">
    <property type="entry name" value="TB2_DP1_HVA22"/>
</dbReference>
<keyword evidence="9" id="KW-1185">Reference proteome</keyword>
<protein>
    <recommendedName>
        <fullName evidence="6">Receptor expression-enhancing protein</fullName>
    </recommendedName>
</protein>
<comment type="caution">
    <text evidence="8">The sequence shown here is derived from an EMBL/GenBank/DDBJ whole genome shotgun (WGS) entry which is preliminary data.</text>
</comment>
<comment type="similarity">
    <text evidence="2 6">Belongs to the DP1 family.</text>
</comment>
<dbReference type="EMBL" id="CAJFCJ010000020">
    <property type="protein sequence ID" value="CAD5124099.1"/>
    <property type="molecule type" value="Genomic_DNA"/>
</dbReference>
<evidence type="ECO:0000256" key="2">
    <source>
        <dbReference type="ARBA" id="ARBA00008573"/>
    </source>
</evidence>
<feature type="coiled-coil region" evidence="7">
    <location>
        <begin position="4"/>
        <end position="31"/>
    </location>
</feature>
<dbReference type="Pfam" id="PF03134">
    <property type="entry name" value="TB2_DP1_HVA22"/>
    <property type="match status" value="1"/>
</dbReference>
<comment type="subcellular location">
    <subcellularLocation>
        <location evidence="1 6">Membrane</location>
        <topology evidence="1 6">Multi-pass membrane protein</topology>
    </subcellularLocation>
</comment>
<evidence type="ECO:0000256" key="7">
    <source>
        <dbReference type="SAM" id="Coils"/>
    </source>
</evidence>
<dbReference type="OrthoDB" id="10009287at2759"/>
<evidence type="ECO:0000313" key="8">
    <source>
        <dbReference type="EMBL" id="CAD5124099.1"/>
    </source>
</evidence>
<evidence type="ECO:0000256" key="5">
    <source>
        <dbReference type="ARBA" id="ARBA00023136"/>
    </source>
</evidence>